<sequence>MTTSTEKKIETQLNAVVNSLFALFMVRLLADWTTNINLEATRSKIVRHDTTLFSSAIWQVKAATMRQTSTLRLVIVEYRATATGGKRQTHQNELEFTVWMFDIII</sequence>
<evidence type="ECO:0000313" key="2">
    <source>
        <dbReference type="Proteomes" id="UP000735302"/>
    </source>
</evidence>
<comment type="caution">
    <text evidence="1">The sequence shown here is derived from an EMBL/GenBank/DDBJ whole genome shotgun (WGS) entry which is preliminary data.</text>
</comment>
<gene>
    <name evidence="1" type="ORF">PoB_002058700</name>
</gene>
<organism evidence="1 2">
    <name type="scientific">Plakobranchus ocellatus</name>
    <dbReference type="NCBI Taxonomy" id="259542"/>
    <lineage>
        <taxon>Eukaryota</taxon>
        <taxon>Metazoa</taxon>
        <taxon>Spiralia</taxon>
        <taxon>Lophotrochozoa</taxon>
        <taxon>Mollusca</taxon>
        <taxon>Gastropoda</taxon>
        <taxon>Heterobranchia</taxon>
        <taxon>Euthyneura</taxon>
        <taxon>Panpulmonata</taxon>
        <taxon>Sacoglossa</taxon>
        <taxon>Placobranchoidea</taxon>
        <taxon>Plakobranchidae</taxon>
        <taxon>Plakobranchus</taxon>
    </lineage>
</organism>
<name>A0AAV3ZFJ1_9GAST</name>
<keyword evidence="2" id="KW-1185">Reference proteome</keyword>
<dbReference type="EMBL" id="BLXT01002413">
    <property type="protein sequence ID" value="GFN94081.1"/>
    <property type="molecule type" value="Genomic_DNA"/>
</dbReference>
<proteinExistence type="predicted"/>
<accession>A0AAV3ZFJ1</accession>
<protein>
    <submittedName>
        <fullName evidence="1">Uncharacterized protein</fullName>
    </submittedName>
</protein>
<dbReference type="Proteomes" id="UP000735302">
    <property type="component" value="Unassembled WGS sequence"/>
</dbReference>
<reference evidence="1 2" key="1">
    <citation type="journal article" date="2021" name="Elife">
        <title>Chloroplast acquisition without the gene transfer in kleptoplastic sea slugs, Plakobranchus ocellatus.</title>
        <authorList>
            <person name="Maeda T."/>
            <person name="Takahashi S."/>
            <person name="Yoshida T."/>
            <person name="Shimamura S."/>
            <person name="Takaki Y."/>
            <person name="Nagai Y."/>
            <person name="Toyoda A."/>
            <person name="Suzuki Y."/>
            <person name="Arimoto A."/>
            <person name="Ishii H."/>
            <person name="Satoh N."/>
            <person name="Nishiyama T."/>
            <person name="Hasebe M."/>
            <person name="Maruyama T."/>
            <person name="Minagawa J."/>
            <person name="Obokata J."/>
            <person name="Shigenobu S."/>
        </authorList>
    </citation>
    <scope>NUCLEOTIDE SEQUENCE [LARGE SCALE GENOMIC DNA]</scope>
</reference>
<dbReference type="AlphaFoldDB" id="A0AAV3ZFJ1"/>
<evidence type="ECO:0000313" key="1">
    <source>
        <dbReference type="EMBL" id="GFN94081.1"/>
    </source>
</evidence>